<name>A0A0K0FPW5_STRVS</name>
<organism evidence="1 2">
    <name type="scientific">Strongyloides venezuelensis</name>
    <name type="common">Threadworm</name>
    <dbReference type="NCBI Taxonomy" id="75913"/>
    <lineage>
        <taxon>Eukaryota</taxon>
        <taxon>Metazoa</taxon>
        <taxon>Ecdysozoa</taxon>
        <taxon>Nematoda</taxon>
        <taxon>Chromadorea</taxon>
        <taxon>Rhabditida</taxon>
        <taxon>Tylenchina</taxon>
        <taxon>Panagrolaimomorpha</taxon>
        <taxon>Strongyloidoidea</taxon>
        <taxon>Strongyloididae</taxon>
        <taxon>Strongyloides</taxon>
    </lineage>
</organism>
<dbReference type="AlphaFoldDB" id="A0A0K0FPW5"/>
<reference evidence="1" key="1">
    <citation type="submission" date="2014-07" db="EMBL/GenBank/DDBJ databases">
        <authorList>
            <person name="Martin A.A"/>
            <person name="De Silva N."/>
        </authorList>
    </citation>
    <scope>NUCLEOTIDE SEQUENCE</scope>
</reference>
<sequence>MRYQSIIGKIFTVSPINVELFSLRQLLLHVPGAKCEGDLKIVNGFQWLSFRDAAIARGLLDTEDNYNELFQEACKSAMPNVLHN</sequence>
<accession>A0A0K0FPW5</accession>
<dbReference type="STRING" id="75913.A0A0K0FPW5"/>
<evidence type="ECO:0000313" key="2">
    <source>
        <dbReference type="WBParaSite" id="SVE_1126200.1"/>
    </source>
</evidence>
<keyword evidence="1" id="KW-1185">Reference proteome</keyword>
<proteinExistence type="predicted"/>
<dbReference type="Proteomes" id="UP000035680">
    <property type="component" value="Unassembled WGS sequence"/>
</dbReference>
<evidence type="ECO:0000313" key="1">
    <source>
        <dbReference type="Proteomes" id="UP000035680"/>
    </source>
</evidence>
<reference evidence="2" key="2">
    <citation type="submission" date="2015-08" db="UniProtKB">
        <authorList>
            <consortium name="WormBaseParasite"/>
        </authorList>
    </citation>
    <scope>IDENTIFICATION</scope>
</reference>
<dbReference type="WBParaSite" id="SVE_1126200.1">
    <property type="protein sequence ID" value="SVE_1126200.1"/>
    <property type="gene ID" value="SVE_1126200"/>
</dbReference>
<protein>
    <submittedName>
        <fullName evidence="2">ATP-dependent DNA helicase</fullName>
    </submittedName>
</protein>